<feature type="domain" description="Pseudouridine synthase RsuA/RluA-like" evidence="7">
    <location>
        <begin position="65"/>
        <end position="196"/>
    </location>
</feature>
<evidence type="ECO:0000313" key="10">
    <source>
        <dbReference type="Proteomes" id="UP001368500"/>
    </source>
</evidence>
<dbReference type="PANTHER" id="PTHR47683">
    <property type="entry name" value="PSEUDOURIDINE SYNTHASE FAMILY PROTEIN-RELATED"/>
    <property type="match status" value="1"/>
</dbReference>
<evidence type="ECO:0000256" key="4">
    <source>
        <dbReference type="ARBA" id="ARBA00036535"/>
    </source>
</evidence>
<dbReference type="EMBL" id="JBBUTF010000029">
    <property type="protein sequence ID" value="MEK8028741.1"/>
    <property type="molecule type" value="Genomic_DNA"/>
</dbReference>
<comment type="catalytic activity">
    <reaction evidence="3">
        <text>uridine(35) in tRNA(Tyr) = pseudouridine(35) in tRNA(Tyr)</text>
        <dbReference type="Rhea" id="RHEA:60556"/>
        <dbReference type="Rhea" id="RHEA-COMP:15607"/>
        <dbReference type="Rhea" id="RHEA-COMP:15608"/>
        <dbReference type="ChEBI" id="CHEBI:65314"/>
        <dbReference type="ChEBI" id="CHEBI:65315"/>
    </reaction>
</comment>
<dbReference type="InterPro" id="IPR020103">
    <property type="entry name" value="PsdUridine_synth_cat_dom_sf"/>
</dbReference>
<proteinExistence type="inferred from homology"/>
<dbReference type="SUPFAM" id="SSF55120">
    <property type="entry name" value="Pseudouridine synthase"/>
    <property type="match status" value="1"/>
</dbReference>
<keyword evidence="10" id="KW-1185">Reference proteome</keyword>
<evidence type="ECO:0000256" key="6">
    <source>
        <dbReference type="RuleBase" id="RU003887"/>
    </source>
</evidence>
<gene>
    <name evidence="9" type="ORF">AACH11_22505</name>
</gene>
<dbReference type="InterPro" id="IPR002942">
    <property type="entry name" value="S4_RNA-bd"/>
</dbReference>
<evidence type="ECO:0000256" key="2">
    <source>
        <dbReference type="ARBA" id="ARBA00023235"/>
    </source>
</evidence>
<dbReference type="Proteomes" id="UP001368500">
    <property type="component" value="Unassembled WGS sequence"/>
</dbReference>
<dbReference type="InterPro" id="IPR006145">
    <property type="entry name" value="PsdUridine_synth_RsuA/RluA"/>
</dbReference>
<dbReference type="Gene3D" id="3.30.70.1560">
    <property type="entry name" value="Alpha-L RNA-binding motif"/>
    <property type="match status" value="1"/>
</dbReference>
<dbReference type="PANTHER" id="PTHR47683:SF2">
    <property type="entry name" value="RNA-BINDING S4 DOMAIN-CONTAINING PROTEIN"/>
    <property type="match status" value="1"/>
</dbReference>
<comment type="similarity">
    <text evidence="1 6">Belongs to the pseudouridine synthase RsuA family.</text>
</comment>
<evidence type="ECO:0000256" key="1">
    <source>
        <dbReference type="ARBA" id="ARBA00008348"/>
    </source>
</evidence>
<comment type="catalytic activity">
    <reaction evidence="4">
        <text>uridine(2604) in 23S rRNA = pseudouridine(2604) in 23S rRNA</text>
        <dbReference type="Rhea" id="RHEA:38875"/>
        <dbReference type="Rhea" id="RHEA-COMP:10093"/>
        <dbReference type="Rhea" id="RHEA-COMP:10094"/>
        <dbReference type="ChEBI" id="CHEBI:65314"/>
        <dbReference type="ChEBI" id="CHEBI:65315"/>
        <dbReference type="EC" id="5.4.99.21"/>
    </reaction>
</comment>
<dbReference type="InterPro" id="IPR020094">
    <property type="entry name" value="TruA/RsuA/RluB/E/F_N"/>
</dbReference>
<dbReference type="InterPro" id="IPR018496">
    <property type="entry name" value="PsdUridine_synth_RsuA/RluB_CS"/>
</dbReference>
<comment type="caution">
    <text evidence="9">The sequence shown here is derived from an EMBL/GenBank/DDBJ whole genome shotgun (WGS) entry which is preliminary data.</text>
</comment>
<evidence type="ECO:0000256" key="5">
    <source>
        <dbReference type="PROSITE-ProRule" id="PRU00182"/>
    </source>
</evidence>
<evidence type="ECO:0000313" key="9">
    <source>
        <dbReference type="EMBL" id="MEK8028741.1"/>
    </source>
</evidence>
<dbReference type="NCBIfam" id="TIGR00093">
    <property type="entry name" value="pseudouridine synthase"/>
    <property type="match status" value="1"/>
</dbReference>
<feature type="domain" description="RNA-binding S4" evidence="8">
    <location>
        <begin position="6"/>
        <end position="46"/>
    </location>
</feature>
<dbReference type="InterPro" id="IPR000748">
    <property type="entry name" value="PsdUridine_synth_RsuA/RluB/E/F"/>
</dbReference>
<dbReference type="Gene3D" id="3.30.70.580">
    <property type="entry name" value="Pseudouridine synthase I, catalytic domain, N-terminal subdomain"/>
    <property type="match status" value="1"/>
</dbReference>
<dbReference type="CDD" id="cd00165">
    <property type="entry name" value="S4"/>
    <property type="match status" value="1"/>
</dbReference>
<dbReference type="PROSITE" id="PS50889">
    <property type="entry name" value="S4"/>
    <property type="match status" value="1"/>
</dbReference>
<dbReference type="Pfam" id="PF01479">
    <property type="entry name" value="S4"/>
    <property type="match status" value="1"/>
</dbReference>
<sequence length="239" mass="26489">MPTQTLVQILHSQGFGVRRACEGLILGGHLRIDGQTLTDPEARIDPQGLSFEVEGRPWLYQDKALILLHKPAGYECSQKASAWPSIMLLLPPPLRHRGVQSVGRLDQDTTGALLLTDDGPLLHKLTSPKHHVPKVYEVTAARPIEDRQITRLLAGVVLDDDPRPVAAQACERTDELHLRLTLTQGKYHQVKRMMAAVGNHCERLHRSAIGNLVLDGGDLPEGQWRFVTDAERAALTAKR</sequence>
<accession>A0ABU9BGA1</accession>
<dbReference type="RefSeq" id="WP_341376526.1">
    <property type="nucleotide sequence ID" value="NZ_JBBUTF010000029.1"/>
</dbReference>
<protein>
    <recommendedName>
        <fullName evidence="6">Pseudouridine synthase</fullName>
        <ecNumber evidence="6">5.4.99.-</ecNumber>
    </recommendedName>
</protein>
<dbReference type="Pfam" id="PF00849">
    <property type="entry name" value="PseudoU_synth_2"/>
    <property type="match status" value="1"/>
</dbReference>
<dbReference type="CDD" id="cd02553">
    <property type="entry name" value="PseudoU_synth_RsuA"/>
    <property type="match status" value="1"/>
</dbReference>
<dbReference type="EC" id="5.4.99.-" evidence="6"/>
<evidence type="ECO:0000256" key="3">
    <source>
        <dbReference type="ARBA" id="ARBA00036390"/>
    </source>
</evidence>
<organism evidence="9 10">
    <name type="scientific">Pseudaquabacterium rugosum</name>
    <dbReference type="NCBI Taxonomy" id="2984194"/>
    <lineage>
        <taxon>Bacteria</taxon>
        <taxon>Pseudomonadati</taxon>
        <taxon>Pseudomonadota</taxon>
        <taxon>Betaproteobacteria</taxon>
        <taxon>Burkholderiales</taxon>
        <taxon>Sphaerotilaceae</taxon>
        <taxon>Pseudaquabacterium</taxon>
    </lineage>
</organism>
<reference evidence="9 10" key="1">
    <citation type="submission" date="2024-04" db="EMBL/GenBank/DDBJ databases">
        <title>Novel species of the genus Ideonella isolated from streams.</title>
        <authorList>
            <person name="Lu H."/>
        </authorList>
    </citation>
    <scope>NUCLEOTIDE SEQUENCE [LARGE SCALE GENOMIC DNA]</scope>
    <source>
        <strain evidence="9 10">BYS139W</strain>
    </source>
</reference>
<dbReference type="PROSITE" id="PS01149">
    <property type="entry name" value="PSI_RSU"/>
    <property type="match status" value="1"/>
</dbReference>
<keyword evidence="2 6" id="KW-0413">Isomerase</keyword>
<name>A0ABU9BGA1_9BURK</name>
<keyword evidence="5" id="KW-0694">RNA-binding</keyword>
<dbReference type="SUPFAM" id="SSF55174">
    <property type="entry name" value="Alpha-L RNA-binding motif"/>
    <property type="match status" value="1"/>
</dbReference>
<dbReference type="InterPro" id="IPR042092">
    <property type="entry name" value="PsdUridine_s_RsuA/RluB/E/F_cat"/>
</dbReference>
<evidence type="ECO:0000259" key="8">
    <source>
        <dbReference type="Pfam" id="PF01479"/>
    </source>
</evidence>
<evidence type="ECO:0000259" key="7">
    <source>
        <dbReference type="Pfam" id="PF00849"/>
    </source>
</evidence>
<dbReference type="InterPro" id="IPR050343">
    <property type="entry name" value="RsuA_PseudoU_synthase"/>
</dbReference>